<evidence type="ECO:0000313" key="11">
    <source>
        <dbReference type="Proteomes" id="UP000005387"/>
    </source>
</evidence>
<dbReference type="Gene3D" id="3.90.1300.10">
    <property type="entry name" value="Amidase signature (AS) domain"/>
    <property type="match status" value="1"/>
</dbReference>
<dbReference type="InterPro" id="IPR020556">
    <property type="entry name" value="Amidase_CS"/>
</dbReference>
<organism evidence="10 11">
    <name type="scientific">Paenibacillus curdlanolyticus YK9</name>
    <dbReference type="NCBI Taxonomy" id="717606"/>
    <lineage>
        <taxon>Bacteria</taxon>
        <taxon>Bacillati</taxon>
        <taxon>Bacillota</taxon>
        <taxon>Bacilli</taxon>
        <taxon>Bacillales</taxon>
        <taxon>Paenibacillaceae</taxon>
        <taxon>Paenibacillus</taxon>
    </lineage>
</organism>
<dbReference type="InterPro" id="IPR004412">
    <property type="entry name" value="GatA"/>
</dbReference>
<dbReference type="SUPFAM" id="SSF75304">
    <property type="entry name" value="Amidase signature (AS) enzymes"/>
    <property type="match status" value="1"/>
</dbReference>
<dbReference type="EC" id="6.3.5.7" evidence="8"/>
<keyword evidence="11" id="KW-1185">Reference proteome</keyword>
<feature type="domain" description="Amidase" evidence="9">
    <location>
        <begin position="24"/>
        <end position="466"/>
    </location>
</feature>
<dbReference type="Pfam" id="PF01425">
    <property type="entry name" value="Amidase"/>
    <property type="match status" value="1"/>
</dbReference>
<feature type="active site" description="Charge relay system" evidence="8">
    <location>
        <position position="79"/>
    </location>
</feature>
<evidence type="ECO:0000259" key="9">
    <source>
        <dbReference type="Pfam" id="PF01425"/>
    </source>
</evidence>
<evidence type="ECO:0000313" key="10">
    <source>
        <dbReference type="EMBL" id="EFM11820.1"/>
    </source>
</evidence>
<evidence type="ECO:0000256" key="2">
    <source>
        <dbReference type="ARBA" id="ARBA00022598"/>
    </source>
</evidence>
<evidence type="ECO:0000256" key="7">
    <source>
        <dbReference type="ARBA" id="ARBA00047407"/>
    </source>
</evidence>
<dbReference type="InterPro" id="IPR023631">
    <property type="entry name" value="Amidase_dom"/>
</dbReference>
<dbReference type="Proteomes" id="UP000005387">
    <property type="component" value="Unassembled WGS sequence"/>
</dbReference>
<evidence type="ECO:0000256" key="8">
    <source>
        <dbReference type="HAMAP-Rule" id="MF_00120"/>
    </source>
</evidence>
<dbReference type="PROSITE" id="PS00571">
    <property type="entry name" value="AMIDASES"/>
    <property type="match status" value="1"/>
</dbReference>
<proteinExistence type="inferred from homology"/>
<keyword evidence="3 8" id="KW-0547">Nucleotide-binding</keyword>
<gene>
    <name evidence="8" type="primary">gatA</name>
    <name evidence="10" type="ORF">PaecuDRAFT_1428</name>
</gene>
<dbReference type="STRING" id="717606.PaecuDRAFT_1428"/>
<accession>E0I704</accession>
<reference evidence="10 11" key="1">
    <citation type="submission" date="2010-07" db="EMBL/GenBank/DDBJ databases">
        <title>The draft genome of Paenibacillus curdlanolyticus YK9.</title>
        <authorList>
            <consortium name="US DOE Joint Genome Institute (JGI-PGF)"/>
            <person name="Lucas S."/>
            <person name="Copeland A."/>
            <person name="Lapidus A."/>
            <person name="Cheng J.-F."/>
            <person name="Bruce D."/>
            <person name="Goodwin L."/>
            <person name="Pitluck S."/>
            <person name="Land M.L."/>
            <person name="Hauser L."/>
            <person name="Chang Y.-J."/>
            <person name="Jeffries C."/>
            <person name="Anderson I.J."/>
            <person name="Johnson E."/>
            <person name="Loganathan U."/>
            <person name="Mulhopadhyay B."/>
            <person name="Kyrpides N."/>
            <person name="Woyke T.J."/>
        </authorList>
    </citation>
    <scope>NUCLEOTIDE SEQUENCE [LARGE SCALE GENOMIC DNA]</scope>
    <source>
        <strain evidence="10 11">YK9</strain>
    </source>
</reference>
<dbReference type="GO" id="GO:0030956">
    <property type="term" value="C:glutamyl-tRNA(Gln) amidotransferase complex"/>
    <property type="evidence" value="ECO:0007669"/>
    <property type="project" value="InterPro"/>
</dbReference>
<evidence type="ECO:0000256" key="4">
    <source>
        <dbReference type="ARBA" id="ARBA00022840"/>
    </source>
</evidence>
<comment type="subunit">
    <text evidence="8">Heterotrimer of A, B and C subunits.</text>
</comment>
<feature type="active site" description="Charge relay system" evidence="8">
    <location>
        <position position="154"/>
    </location>
</feature>
<dbReference type="GO" id="GO:0006412">
    <property type="term" value="P:translation"/>
    <property type="evidence" value="ECO:0007669"/>
    <property type="project" value="UniProtKB-UniRule"/>
</dbReference>
<protein>
    <recommendedName>
        <fullName evidence="8">Glutamyl-tRNA(Gln) amidotransferase subunit A</fullName>
        <shortName evidence="8">Glu-ADT subunit A</shortName>
        <ecNumber evidence="8">6.3.5.7</ecNumber>
    </recommendedName>
</protein>
<evidence type="ECO:0000256" key="5">
    <source>
        <dbReference type="ARBA" id="ARBA00022917"/>
    </source>
</evidence>
<dbReference type="NCBIfam" id="TIGR00132">
    <property type="entry name" value="gatA"/>
    <property type="match status" value="1"/>
</dbReference>
<comment type="catalytic activity">
    <reaction evidence="7 8">
        <text>L-glutamyl-tRNA(Gln) + L-glutamine + ATP + H2O = L-glutaminyl-tRNA(Gln) + L-glutamate + ADP + phosphate + H(+)</text>
        <dbReference type="Rhea" id="RHEA:17521"/>
        <dbReference type="Rhea" id="RHEA-COMP:9681"/>
        <dbReference type="Rhea" id="RHEA-COMP:9684"/>
        <dbReference type="ChEBI" id="CHEBI:15377"/>
        <dbReference type="ChEBI" id="CHEBI:15378"/>
        <dbReference type="ChEBI" id="CHEBI:29985"/>
        <dbReference type="ChEBI" id="CHEBI:30616"/>
        <dbReference type="ChEBI" id="CHEBI:43474"/>
        <dbReference type="ChEBI" id="CHEBI:58359"/>
        <dbReference type="ChEBI" id="CHEBI:78520"/>
        <dbReference type="ChEBI" id="CHEBI:78521"/>
        <dbReference type="ChEBI" id="CHEBI:456216"/>
        <dbReference type="EC" id="6.3.5.7"/>
    </reaction>
</comment>
<keyword evidence="5 8" id="KW-0648">Protein biosynthesis</keyword>
<evidence type="ECO:0000256" key="6">
    <source>
        <dbReference type="ARBA" id="ARBA00025295"/>
    </source>
</evidence>
<evidence type="ECO:0000256" key="3">
    <source>
        <dbReference type="ARBA" id="ARBA00022741"/>
    </source>
</evidence>
<dbReference type="InterPro" id="IPR000120">
    <property type="entry name" value="Amidase"/>
</dbReference>
<dbReference type="GO" id="GO:0050567">
    <property type="term" value="F:glutaminyl-tRNA synthase (glutamine-hydrolyzing) activity"/>
    <property type="evidence" value="ECO:0007669"/>
    <property type="project" value="UniProtKB-UniRule"/>
</dbReference>
<keyword evidence="10" id="KW-0808">Transferase</keyword>
<dbReference type="PANTHER" id="PTHR11895">
    <property type="entry name" value="TRANSAMIDASE"/>
    <property type="match status" value="1"/>
</dbReference>
<dbReference type="eggNOG" id="COG0154">
    <property type="taxonomic scope" value="Bacteria"/>
</dbReference>
<feature type="active site" description="Acyl-ester intermediate" evidence="8">
    <location>
        <position position="178"/>
    </location>
</feature>
<dbReference type="HAMAP" id="MF_00120">
    <property type="entry name" value="GatA"/>
    <property type="match status" value="1"/>
</dbReference>
<dbReference type="GO" id="GO:0005524">
    <property type="term" value="F:ATP binding"/>
    <property type="evidence" value="ECO:0007669"/>
    <property type="project" value="UniProtKB-KW"/>
</dbReference>
<dbReference type="RefSeq" id="WP_006037439.1">
    <property type="nucleotide sequence ID" value="NZ_AEDD01000003.1"/>
</dbReference>
<name>E0I704_9BACL</name>
<comment type="similarity">
    <text evidence="1 8">Belongs to the amidase family. GatA subfamily.</text>
</comment>
<keyword evidence="2 8" id="KW-0436">Ligase</keyword>
<comment type="function">
    <text evidence="6 8">Allows the formation of correctly charged Gln-tRNA(Gln) through the transamidation of misacylated Glu-tRNA(Gln) in organisms which lack glutaminyl-tRNA synthetase. The reaction takes place in the presence of glutamine and ATP through an activated gamma-phospho-Glu-tRNA(Gln).</text>
</comment>
<dbReference type="OrthoDB" id="9811471at2"/>
<dbReference type="InterPro" id="IPR036928">
    <property type="entry name" value="AS_sf"/>
</dbReference>
<dbReference type="AlphaFoldDB" id="E0I704"/>
<dbReference type="EMBL" id="AEDD01000003">
    <property type="protein sequence ID" value="EFM11820.1"/>
    <property type="molecule type" value="Genomic_DNA"/>
</dbReference>
<evidence type="ECO:0000256" key="1">
    <source>
        <dbReference type="ARBA" id="ARBA00008069"/>
    </source>
</evidence>
<dbReference type="GO" id="GO:0016740">
    <property type="term" value="F:transferase activity"/>
    <property type="evidence" value="ECO:0007669"/>
    <property type="project" value="UniProtKB-KW"/>
</dbReference>
<keyword evidence="4 8" id="KW-0067">ATP-binding</keyword>
<dbReference type="PANTHER" id="PTHR11895:SF151">
    <property type="entry name" value="GLUTAMYL-TRNA(GLN) AMIDOTRANSFERASE SUBUNIT A"/>
    <property type="match status" value="1"/>
</dbReference>
<sequence length="485" mass="52493">MALFDLRLQDLHNQLNNKELSVAELTEASYKRIAQTEPAVQAFITLNEEGARKQAAELDKQLQEGGERGLLFGLPAGIKDNIVTEGLTTTCASQFLRNYDPIYDATVTKKLKAAQTVTIGKLNMDEFAMGGSNENSSFYATRNPWNTEYVPGGSSGGSAASVAAGQVYFSLGSDTGGSIRQPAAYCGIVGLKPTYGLVSRFGLVAFASSLDQIGPLTKNVEDSAYVLQAIAGYDSMDSTSANVEIPDYTSALTGDVKGLRIGVPKEYLGQGIDPKVKEAVLAALRVYESLGATWEEVSMPHTEYAVATYYLLASSEASSNLARFDGVRYGVRADNPDNLIDLYRRSRSEGFGQEVKRRIMLGTYALSSGYYDAYYLKAQKVRTLIKRDFDQAFEKFDVLIGPTAPTPAFRIGEQVGDPLTMYLNDILTIPVSLAGVPAVSIPCGLADGLPVGLQIIGKSFDESTVLRAAHAFEQHTDFHKARPQL</sequence>